<dbReference type="GO" id="GO:0006508">
    <property type="term" value="P:proteolysis"/>
    <property type="evidence" value="ECO:0007669"/>
    <property type="project" value="InterPro"/>
</dbReference>
<dbReference type="InterPro" id="IPR025926">
    <property type="entry name" value="PDZ-like_dom"/>
</dbReference>
<name>A0A8H7W3F1_9HELO</name>
<evidence type="ECO:0000256" key="1">
    <source>
        <dbReference type="ARBA" id="ARBA00002558"/>
    </source>
</evidence>
<evidence type="ECO:0000256" key="6">
    <source>
        <dbReference type="ARBA" id="ARBA00022737"/>
    </source>
</evidence>
<feature type="compositionally biased region" description="Low complexity" evidence="7">
    <location>
        <begin position="1132"/>
        <end position="1144"/>
    </location>
</feature>
<organism evidence="9 10">
    <name type="scientific">Cadophora malorum</name>
    <dbReference type="NCBI Taxonomy" id="108018"/>
    <lineage>
        <taxon>Eukaryota</taxon>
        <taxon>Fungi</taxon>
        <taxon>Dikarya</taxon>
        <taxon>Ascomycota</taxon>
        <taxon>Pezizomycotina</taxon>
        <taxon>Leotiomycetes</taxon>
        <taxon>Helotiales</taxon>
        <taxon>Ploettnerulaceae</taxon>
        <taxon>Cadophora</taxon>
    </lineage>
</organism>
<dbReference type="OrthoDB" id="4217619at2759"/>
<dbReference type="Pfam" id="PF12812">
    <property type="entry name" value="PDZ_1"/>
    <property type="match status" value="2"/>
</dbReference>
<dbReference type="CDD" id="cd06786">
    <property type="entry name" value="cpPDZ1_ScNma111-like"/>
    <property type="match status" value="1"/>
</dbReference>
<comment type="caution">
    <text evidence="9">The sequence shown here is derived from an EMBL/GenBank/DDBJ whole genome shotgun (WGS) entry which is preliminary data.</text>
</comment>
<dbReference type="InterPro" id="IPR001940">
    <property type="entry name" value="Peptidase_S1C"/>
</dbReference>
<dbReference type="InterPro" id="IPR009003">
    <property type="entry name" value="Peptidase_S1_PA"/>
</dbReference>
<feature type="compositionally biased region" description="Low complexity" evidence="7">
    <location>
        <begin position="1212"/>
        <end position="1221"/>
    </location>
</feature>
<evidence type="ECO:0000313" key="9">
    <source>
        <dbReference type="EMBL" id="KAG4413712.1"/>
    </source>
</evidence>
<keyword evidence="10" id="KW-1185">Reference proteome</keyword>
<dbReference type="Proteomes" id="UP000664132">
    <property type="component" value="Unassembled WGS sequence"/>
</dbReference>
<evidence type="ECO:0000256" key="3">
    <source>
        <dbReference type="ARBA" id="ARBA00020338"/>
    </source>
</evidence>
<evidence type="ECO:0000313" key="10">
    <source>
        <dbReference type="Proteomes" id="UP000664132"/>
    </source>
</evidence>
<evidence type="ECO:0000256" key="4">
    <source>
        <dbReference type="ARBA" id="ARBA00021524"/>
    </source>
</evidence>
<reference evidence="9" key="1">
    <citation type="submission" date="2021-02" db="EMBL/GenBank/DDBJ databases">
        <title>Genome sequence Cadophora malorum strain M34.</title>
        <authorList>
            <person name="Stefanovic E."/>
            <person name="Vu D."/>
            <person name="Scully C."/>
            <person name="Dijksterhuis J."/>
            <person name="Roader J."/>
            <person name="Houbraken J."/>
        </authorList>
    </citation>
    <scope>NUCLEOTIDE SEQUENCE</scope>
    <source>
        <strain evidence="9">M34</strain>
    </source>
</reference>
<dbReference type="SMART" id="SM00228">
    <property type="entry name" value="PDZ"/>
    <property type="match status" value="2"/>
</dbReference>
<keyword evidence="6" id="KW-0677">Repeat</keyword>
<dbReference type="InterPro" id="IPR036034">
    <property type="entry name" value="PDZ_sf"/>
</dbReference>
<feature type="domain" description="PDZ" evidence="8">
    <location>
        <begin position="825"/>
        <end position="906"/>
    </location>
</feature>
<accession>A0A8H7W3F1</accession>
<protein>
    <recommendedName>
        <fullName evidence="3">Pro-apoptotic serine protease NMA111</fullName>
    </recommendedName>
    <alternativeName>
        <fullName evidence="4">Pro-apoptotic serine protease nma111</fullName>
    </alternativeName>
</protein>
<gene>
    <name evidence="9" type="ORF">IFR04_013147</name>
</gene>
<feature type="compositionally biased region" description="Polar residues" evidence="7">
    <location>
        <begin position="1178"/>
        <end position="1189"/>
    </location>
</feature>
<comment type="similarity">
    <text evidence="2">Belongs to the peptidase S1C family.</text>
</comment>
<evidence type="ECO:0000256" key="2">
    <source>
        <dbReference type="ARBA" id="ARBA00010541"/>
    </source>
</evidence>
<dbReference type="Pfam" id="PF13365">
    <property type="entry name" value="Trypsin_2"/>
    <property type="match status" value="1"/>
</dbReference>
<dbReference type="Gene3D" id="2.40.10.120">
    <property type="match status" value="1"/>
</dbReference>
<dbReference type="GO" id="GO:0004252">
    <property type="term" value="F:serine-type endopeptidase activity"/>
    <property type="evidence" value="ECO:0007669"/>
    <property type="project" value="InterPro"/>
</dbReference>
<dbReference type="EMBL" id="JAFJYH010000299">
    <property type="protein sequence ID" value="KAG4413712.1"/>
    <property type="molecule type" value="Genomic_DNA"/>
</dbReference>
<evidence type="ECO:0000256" key="7">
    <source>
        <dbReference type="SAM" id="MobiDB-lite"/>
    </source>
</evidence>
<dbReference type="PANTHER" id="PTHR46366:SF8">
    <property type="entry name" value="PRO-APOPTOTIC SERINE PROTEASE NMA111"/>
    <property type="match status" value="1"/>
</dbReference>
<dbReference type="PRINTS" id="PR00834">
    <property type="entry name" value="PROTEASES2C"/>
</dbReference>
<dbReference type="CDD" id="cd06719">
    <property type="entry name" value="PDZ2-4_Nma111p-like"/>
    <property type="match status" value="1"/>
</dbReference>
<dbReference type="Gene3D" id="2.30.42.10">
    <property type="match status" value="1"/>
</dbReference>
<dbReference type="SUPFAM" id="SSF50156">
    <property type="entry name" value="PDZ domain-like"/>
    <property type="match status" value="2"/>
</dbReference>
<dbReference type="GO" id="GO:0006915">
    <property type="term" value="P:apoptotic process"/>
    <property type="evidence" value="ECO:0007669"/>
    <property type="project" value="UniProtKB-KW"/>
</dbReference>
<evidence type="ECO:0000256" key="5">
    <source>
        <dbReference type="ARBA" id="ARBA00022703"/>
    </source>
</evidence>
<feature type="region of interest" description="Disordered" evidence="7">
    <location>
        <begin position="1112"/>
        <end position="1260"/>
    </location>
</feature>
<evidence type="ECO:0000259" key="8">
    <source>
        <dbReference type="SMART" id="SM00228"/>
    </source>
</evidence>
<dbReference type="SUPFAM" id="SSF50494">
    <property type="entry name" value="Trypsin-like serine proteases"/>
    <property type="match status" value="2"/>
</dbReference>
<feature type="compositionally biased region" description="Polar residues" evidence="7">
    <location>
        <begin position="1229"/>
        <end position="1239"/>
    </location>
</feature>
<feature type="compositionally biased region" description="Low complexity" evidence="7">
    <location>
        <begin position="1240"/>
        <end position="1251"/>
    </location>
</feature>
<sequence length="1290" mass="141132">MHNLQQSLVSGSSFGHSHANPADIKWQETVDKAAAGVVSVKFCHTRSFDGEKAISSEATGFVVDAERGYILTNRHVSGPNPFWGRCIFEDHEEVDAHVIYYDPIHDFGILRFDPTAVKYMTLTAIPLRPDLAKVAEAVRLIGNDAGEKLSIQAAVISRLDRNAPEYDGEGYCDFNTNYIQAASGATGGSSGSPVINVFGQAVAMQAGGKAKTATDFFLPLDRPLRALQCLQKSEPITRGDIQCQWKFKPFNECQGLGLTPEWESAFRKAFPSEVGILVAERVIPQGPSDSKIKVGDILIKVNGELLAQFKVLDAILDSSVGSTAKLLLQRRGKDVEVEIGVQDLYKITPNRLVTVAGGSFQDLSYQRARAHGVACKGVFLCNAAGSFDPLSTGCTIQKVDNKDTPDLDTFINVMQAIPDQSRVVVTYTNLHDPQTPRISVLRIDRYWSKKIVQYIRNDESGLWESADLADMVARHSPVPRSANFVQLRSVPPAISGIVRSIVKVECFVPEYLNGSDYTPRPSVGIVIDAEIGVVLVSRATVPHGLCDVSLTIADSIIVDGEVLFCHPLHNYALIKYDPKIVMAPLQSVELSPTNLEQGKSLHFVGFKDNNIGGPVCTKTTVTDVYNLQLAGNLDRPKIRAMNSEAVKVDTGLADECGSGIMIDDEGFVQALWLTTLYVNDDDEDMYRYYGIATSTILPVISRVRRGEIPKLRFLSVEFEAITMSQARDMKVSEEWISKVEVANSYCHQLFKVKKRTIQGSDGSRALLEGDIVLTLNGNIITRLSETEIQDDAELLKARVVRYGEEVDLELDTVLADDFETKRAVIFCGATLQPPHHAARLRVGKSPSEVFVSSVIRGSPSNHYGLTPAIFITHVNDTEAGDLDSFLAATMAIPDNTNFTLTTMTLGGIEQDCSGILGNHAPSKAAKKKAAKEKEVAEAKVREDVEAEVARLKSILGRVEIEDEMPKASHVQIMLGYTVRDDITSEALDTLIGHNDAKWASIDLYRTFRQFPSYFVDGQVIDQTTINELLIVAQLWFSLDLSSGLGRSLLPDKVFATRARLDSGKGSAAELFREFICHHKWQNSIGLWDCTSVFGLSQEVYKVVQKFYRVKSEPASDPTGATDQNFERKESSSRTTGTSVVSRSVAQEMATSVHGTAEKRPANSEGPTTRLKRLRPMTQRDSQPPSSSTLCAAFGHHRTDTEDLYQASPPPAALSTTTATDPNSAVARPVSSSLAVQGQMSPPASSPAASRDSPAENLSNCLPDNDLNGLVSRTLQKVSHNLKTAEMDLIR</sequence>
<proteinExistence type="inferred from homology"/>
<keyword evidence="5" id="KW-0053">Apoptosis</keyword>
<comment type="function">
    <text evidence="1">Nuclear serine protease which mediates apoptosis.</text>
</comment>
<dbReference type="InterPro" id="IPR001478">
    <property type="entry name" value="PDZ"/>
</dbReference>
<dbReference type="PANTHER" id="PTHR46366">
    <property type="entry name" value="PRO-APOPTOTIC SERINE PROTEASE NMA111"/>
    <property type="match status" value="1"/>
</dbReference>
<dbReference type="Pfam" id="PF00595">
    <property type="entry name" value="PDZ"/>
    <property type="match status" value="1"/>
</dbReference>
<feature type="domain" description="PDZ" evidence="8">
    <location>
        <begin position="254"/>
        <end position="332"/>
    </location>
</feature>